<evidence type="ECO:0000313" key="1">
    <source>
        <dbReference type="EMBL" id="GER86243.1"/>
    </source>
</evidence>
<dbReference type="Gene3D" id="3.30.460.10">
    <property type="entry name" value="Beta Polymerase, domain 2"/>
    <property type="match status" value="1"/>
</dbReference>
<keyword evidence="2" id="KW-1185">Reference proteome</keyword>
<name>A0A5J4KF89_9CHLR</name>
<dbReference type="SUPFAM" id="SSF81301">
    <property type="entry name" value="Nucleotidyltransferase"/>
    <property type="match status" value="1"/>
</dbReference>
<sequence>MSGNDNIIKHSDKGQEKVTFEEEWVATHVPTTEEQMQATRISALVPLNGQIYIADYDPAWPAFFQREAVRIQAALGERILLLEHVGSTSVPGLAAKPRIDILLVVADSADEPSYVPALESRAYVLHIREPDWHEHRVFKGPDTDVNLHVFSPGCSEIDRRLLFRDWLRQHEADRQLYERTKRELARKNWKYTQNYADAKTAAVGEILARAQKSVLEH</sequence>
<evidence type="ECO:0000313" key="2">
    <source>
        <dbReference type="Proteomes" id="UP000326912"/>
    </source>
</evidence>
<dbReference type="AlphaFoldDB" id="A0A5J4KF89"/>
<dbReference type="InterPro" id="IPR043519">
    <property type="entry name" value="NT_sf"/>
</dbReference>
<accession>A0A5J4KF89</accession>
<proteinExistence type="predicted"/>
<organism evidence="1 2">
    <name type="scientific">Dictyobacter vulcani</name>
    <dbReference type="NCBI Taxonomy" id="2607529"/>
    <lineage>
        <taxon>Bacteria</taxon>
        <taxon>Bacillati</taxon>
        <taxon>Chloroflexota</taxon>
        <taxon>Ktedonobacteria</taxon>
        <taxon>Ktedonobacterales</taxon>
        <taxon>Dictyobacteraceae</taxon>
        <taxon>Dictyobacter</taxon>
    </lineage>
</organism>
<dbReference type="Pfam" id="PF04229">
    <property type="entry name" value="GrpB"/>
    <property type="match status" value="1"/>
</dbReference>
<gene>
    <name evidence="1" type="ORF">KDW_04050</name>
</gene>
<dbReference type="PANTHER" id="PTHR34822:SF1">
    <property type="entry name" value="GRPB FAMILY PROTEIN"/>
    <property type="match status" value="1"/>
</dbReference>
<dbReference type="Proteomes" id="UP000326912">
    <property type="component" value="Unassembled WGS sequence"/>
</dbReference>
<reference evidence="1 2" key="1">
    <citation type="submission" date="2019-10" db="EMBL/GenBank/DDBJ databases">
        <title>Dictyobacter vulcani sp. nov., within the class Ktedonobacteria, isolated from soil of volcanic Mt. Zao.</title>
        <authorList>
            <person name="Zheng Y."/>
            <person name="Wang C.M."/>
            <person name="Sakai Y."/>
            <person name="Abe K."/>
            <person name="Yokota A."/>
            <person name="Yabe S."/>
        </authorList>
    </citation>
    <scope>NUCLEOTIDE SEQUENCE [LARGE SCALE GENOMIC DNA]</scope>
    <source>
        <strain evidence="1 2">W12</strain>
    </source>
</reference>
<dbReference type="PANTHER" id="PTHR34822">
    <property type="entry name" value="GRPB DOMAIN PROTEIN (AFU_ORTHOLOGUE AFUA_1G01530)"/>
    <property type="match status" value="1"/>
</dbReference>
<comment type="caution">
    <text evidence="1">The sequence shown here is derived from an EMBL/GenBank/DDBJ whole genome shotgun (WGS) entry which is preliminary data.</text>
</comment>
<evidence type="ECO:0008006" key="3">
    <source>
        <dbReference type="Google" id="ProtNLM"/>
    </source>
</evidence>
<dbReference type="EMBL" id="BKZW01000001">
    <property type="protein sequence ID" value="GER86243.1"/>
    <property type="molecule type" value="Genomic_DNA"/>
</dbReference>
<dbReference type="InterPro" id="IPR007344">
    <property type="entry name" value="GrpB/CoaE"/>
</dbReference>
<protein>
    <recommendedName>
        <fullName evidence="3">GrpB family protein</fullName>
    </recommendedName>
</protein>